<dbReference type="Proteomes" id="UP000554965">
    <property type="component" value="Unassembled WGS sequence"/>
</dbReference>
<organism evidence="13 14">
    <name type="scientific">Mycobacterium simulans</name>
    <dbReference type="NCBI Taxonomy" id="627089"/>
    <lineage>
        <taxon>Bacteria</taxon>
        <taxon>Bacillati</taxon>
        <taxon>Actinomycetota</taxon>
        <taxon>Actinomycetes</taxon>
        <taxon>Mycobacteriales</taxon>
        <taxon>Mycobacteriaceae</taxon>
        <taxon>Mycobacterium</taxon>
    </lineage>
</organism>
<keyword evidence="7 10" id="KW-0464">Manganese</keyword>
<keyword evidence="4 10" id="KW-0963">Cytoplasm</keyword>
<dbReference type="InterPro" id="IPR000086">
    <property type="entry name" value="NUDIX_hydrolase_dom"/>
</dbReference>
<dbReference type="UniPathway" id="UPA00059">
    <property type="reaction ID" value="UER00104"/>
</dbReference>
<sequence>MSDGFLPPVEHVVLLDERGGAVGVADKATVHTSATPLHLAFSSYVFDPQDRVLITRRAATKRTWPGVWTNSCCGHPLPGESLPDAIRRRLAAELGLTATHVDLILPGFRYQATMPDGTVENEMCPVYRVQVVEHPQPNSTEVDAVRWMPWEQFVSDVTTGVIVPVSPWCREQLELLTNLGTRPARWPVADDVRLPTAALQIRPTEPGSPRRSADV</sequence>
<dbReference type="PANTHER" id="PTHR10885">
    <property type="entry name" value="ISOPENTENYL-DIPHOSPHATE DELTA-ISOMERASE"/>
    <property type="match status" value="1"/>
</dbReference>
<proteinExistence type="inferred from homology"/>
<dbReference type="GO" id="GO:0046872">
    <property type="term" value="F:metal ion binding"/>
    <property type="evidence" value="ECO:0007669"/>
    <property type="project" value="UniProtKB-KW"/>
</dbReference>
<reference evidence="13 14" key="1">
    <citation type="submission" date="2017-10" db="EMBL/GenBank/DDBJ databases">
        <authorList>
            <consortium name="Urmite Genomes"/>
        </authorList>
    </citation>
    <scope>NUCLEOTIDE SEQUENCE [LARGE SCALE GENOMIC DNA]</scope>
    <source>
        <strain evidence="13 14">FB-527</strain>
    </source>
</reference>
<dbReference type="GO" id="GO:0050992">
    <property type="term" value="P:dimethylallyl diphosphate biosynthetic process"/>
    <property type="evidence" value="ECO:0007669"/>
    <property type="project" value="UniProtKB-UniRule"/>
</dbReference>
<dbReference type="AlphaFoldDB" id="A0A7Z7IQG4"/>
<comment type="subcellular location">
    <subcellularLocation>
        <location evidence="10">Cytoplasm</location>
    </subcellularLocation>
</comment>
<evidence type="ECO:0000256" key="2">
    <source>
        <dbReference type="ARBA" id="ARBA00007579"/>
    </source>
</evidence>
<dbReference type="GO" id="GO:0004452">
    <property type="term" value="F:isopentenyl-diphosphate delta-isomerase activity"/>
    <property type="evidence" value="ECO:0007669"/>
    <property type="project" value="UniProtKB-UniRule"/>
</dbReference>
<keyword evidence="14" id="KW-1185">Reference proteome</keyword>
<dbReference type="GO" id="GO:0008299">
    <property type="term" value="P:isoprenoid biosynthetic process"/>
    <property type="evidence" value="ECO:0007669"/>
    <property type="project" value="UniProtKB-UniRule"/>
</dbReference>
<gene>
    <name evidence="10 13" type="primary">idi</name>
    <name evidence="13" type="ORF">MSIMFB_05444</name>
</gene>
<dbReference type="NCBIfam" id="NF002995">
    <property type="entry name" value="PRK03759.1"/>
    <property type="match status" value="1"/>
</dbReference>
<keyword evidence="8 10" id="KW-0414">Isoprene biosynthesis</keyword>
<evidence type="ECO:0000256" key="4">
    <source>
        <dbReference type="ARBA" id="ARBA00022490"/>
    </source>
</evidence>
<dbReference type="GO" id="GO:0005737">
    <property type="term" value="C:cytoplasm"/>
    <property type="evidence" value="ECO:0007669"/>
    <property type="project" value="UniProtKB-SubCell"/>
</dbReference>
<feature type="binding site" evidence="10">
    <location>
        <position position="122"/>
    </location>
    <ligand>
        <name>Mn(2+)</name>
        <dbReference type="ChEBI" id="CHEBI:29035"/>
    </ligand>
</feature>
<dbReference type="Pfam" id="PF00293">
    <property type="entry name" value="NUDIX"/>
    <property type="match status" value="1"/>
</dbReference>
<feature type="active site" evidence="10 11">
    <location>
        <position position="73"/>
    </location>
</feature>
<comment type="caution">
    <text evidence="13">The sequence shown here is derived from an EMBL/GenBank/DDBJ whole genome shotgun (WGS) entry which is preliminary data.</text>
</comment>
<dbReference type="EC" id="5.3.3.2" evidence="3 10"/>
<dbReference type="InterPro" id="IPR056375">
    <property type="entry name" value="Idi_bact"/>
</dbReference>
<dbReference type="PROSITE" id="PS51462">
    <property type="entry name" value="NUDIX"/>
    <property type="match status" value="1"/>
</dbReference>
<comment type="catalytic activity">
    <reaction evidence="10">
        <text>isopentenyl diphosphate = dimethylallyl diphosphate</text>
        <dbReference type="Rhea" id="RHEA:23284"/>
        <dbReference type="ChEBI" id="CHEBI:57623"/>
        <dbReference type="ChEBI" id="CHEBI:128769"/>
        <dbReference type="EC" id="5.3.3.2"/>
    </reaction>
</comment>
<dbReference type="InterPro" id="IPR011876">
    <property type="entry name" value="IsopentenylPP_isomerase_typ1"/>
</dbReference>
<comment type="function">
    <text evidence="10">Catalyzes the 1,3-allylic rearrangement of the homoallylic substrate isopentenyl (IPP) to its highly electrophilic allylic isomer, dimethylallyl diphosphate (DMAPP).</text>
</comment>
<protein>
    <recommendedName>
        <fullName evidence="3 10">Isopentenyl-diphosphate Delta-isomerase</fullName>
        <shortName evidence="10">IPP isomerase</shortName>
        <ecNumber evidence="3 10">5.3.3.2</ecNumber>
    </recommendedName>
    <alternativeName>
        <fullName evidence="10">IPP:DMAPP isomerase</fullName>
    </alternativeName>
    <alternativeName>
        <fullName evidence="10">Isopentenyl pyrophosphate isomerase</fullName>
    </alternativeName>
</protein>
<dbReference type="HAMAP" id="MF_00202">
    <property type="entry name" value="Idi"/>
    <property type="match status" value="1"/>
</dbReference>
<dbReference type="CDD" id="cd02885">
    <property type="entry name" value="NUDIX_IPP_Isomerase"/>
    <property type="match status" value="1"/>
</dbReference>
<feature type="active site" evidence="10 11">
    <location>
        <position position="122"/>
    </location>
</feature>
<dbReference type="PIRSF" id="PIRSF018427">
    <property type="entry name" value="Isopntndiph_ism"/>
    <property type="match status" value="1"/>
</dbReference>
<feature type="binding site" evidence="10">
    <location>
        <position position="38"/>
    </location>
    <ligand>
        <name>Mn(2+)</name>
        <dbReference type="ChEBI" id="CHEBI:29035"/>
    </ligand>
</feature>
<dbReference type="PANTHER" id="PTHR10885:SF0">
    <property type="entry name" value="ISOPENTENYL-DIPHOSPHATE DELTA-ISOMERASE"/>
    <property type="match status" value="1"/>
</dbReference>
<feature type="binding site" evidence="10">
    <location>
        <position position="31"/>
    </location>
    <ligand>
        <name>Mn(2+)</name>
        <dbReference type="ChEBI" id="CHEBI:29035"/>
    </ligand>
</feature>
<evidence type="ECO:0000256" key="6">
    <source>
        <dbReference type="ARBA" id="ARBA00022842"/>
    </source>
</evidence>
<comment type="similarity">
    <text evidence="2 10">Belongs to the IPP isomerase type 1 family.</text>
</comment>
<keyword evidence="6 10" id="KW-0460">Magnesium</keyword>
<comment type="cofactor">
    <cofactor evidence="10">
        <name>Mn(2+)</name>
        <dbReference type="ChEBI" id="CHEBI:29035"/>
    </cofactor>
    <text evidence="10">Binds 1 Mn(2+) ion per subunit.</text>
</comment>
<dbReference type="Gene3D" id="3.90.79.10">
    <property type="entry name" value="Nucleoside Triphosphate Pyrophosphohydrolase"/>
    <property type="match status" value="1"/>
</dbReference>
<keyword evidence="5 10" id="KW-0479">Metal-binding</keyword>
<feature type="domain" description="Nudix hydrolase" evidence="12">
    <location>
        <begin position="36"/>
        <end position="171"/>
    </location>
</feature>
<accession>A0A7Z7IQG4</accession>
<comment type="pathway">
    <text evidence="1 10">Isoprenoid biosynthesis; dimethylallyl diphosphate biosynthesis; dimethylallyl diphosphate from isopentenyl diphosphate: step 1/1.</text>
</comment>
<dbReference type="InterPro" id="IPR015797">
    <property type="entry name" value="NUDIX_hydrolase-like_dom_sf"/>
</dbReference>
<evidence type="ECO:0000256" key="11">
    <source>
        <dbReference type="PIRSR" id="PIRSR018427-1"/>
    </source>
</evidence>
<evidence type="ECO:0000256" key="9">
    <source>
        <dbReference type="ARBA" id="ARBA00023235"/>
    </source>
</evidence>
<name>A0A7Z7IQG4_9MYCO</name>
<evidence type="ECO:0000256" key="5">
    <source>
        <dbReference type="ARBA" id="ARBA00022723"/>
    </source>
</evidence>
<feature type="binding site" evidence="10">
    <location>
        <position position="93"/>
    </location>
    <ligand>
        <name>Mg(2+)</name>
        <dbReference type="ChEBI" id="CHEBI:18420"/>
    </ligand>
</feature>
<keyword evidence="9 10" id="KW-0413">Isomerase</keyword>
<feature type="binding site" evidence="10">
    <location>
        <position position="75"/>
    </location>
    <ligand>
        <name>Mn(2+)</name>
        <dbReference type="ChEBI" id="CHEBI:29035"/>
    </ligand>
</feature>
<evidence type="ECO:0000313" key="14">
    <source>
        <dbReference type="Proteomes" id="UP000554965"/>
    </source>
</evidence>
<evidence type="ECO:0000256" key="7">
    <source>
        <dbReference type="ARBA" id="ARBA00023211"/>
    </source>
</evidence>
<evidence type="ECO:0000256" key="8">
    <source>
        <dbReference type="ARBA" id="ARBA00023229"/>
    </source>
</evidence>
<feature type="binding site" evidence="10">
    <location>
        <position position="120"/>
    </location>
    <ligand>
        <name>Mn(2+)</name>
        <dbReference type="ChEBI" id="CHEBI:29035"/>
    </ligand>
</feature>
<dbReference type="SUPFAM" id="SSF55811">
    <property type="entry name" value="Nudix"/>
    <property type="match status" value="1"/>
</dbReference>
<dbReference type="FunFam" id="3.90.79.10:FF:000009">
    <property type="entry name" value="Isopentenyl-diphosphate Delta-isomerase"/>
    <property type="match status" value="1"/>
</dbReference>
<dbReference type="NCBIfam" id="TIGR02150">
    <property type="entry name" value="IPP_isom_1"/>
    <property type="match status" value="1"/>
</dbReference>
<evidence type="ECO:0000313" key="13">
    <source>
        <dbReference type="EMBL" id="SOJ57962.1"/>
    </source>
</evidence>
<evidence type="ECO:0000256" key="1">
    <source>
        <dbReference type="ARBA" id="ARBA00004826"/>
    </source>
</evidence>
<comment type="cofactor">
    <cofactor evidence="10">
        <name>Mg(2+)</name>
        <dbReference type="ChEBI" id="CHEBI:18420"/>
    </cofactor>
    <text evidence="10">Binds 1 Mg(2+) ion per subunit. The magnesium ion binds only when substrate is bound.</text>
</comment>
<evidence type="ECO:0000259" key="12">
    <source>
        <dbReference type="PROSITE" id="PS51462"/>
    </source>
</evidence>
<evidence type="ECO:0000256" key="10">
    <source>
        <dbReference type="HAMAP-Rule" id="MF_00202"/>
    </source>
</evidence>
<dbReference type="EMBL" id="OCTY01000002">
    <property type="protein sequence ID" value="SOJ57962.1"/>
    <property type="molecule type" value="Genomic_DNA"/>
</dbReference>
<evidence type="ECO:0000256" key="3">
    <source>
        <dbReference type="ARBA" id="ARBA00012057"/>
    </source>
</evidence>
<dbReference type="RefSeq" id="WP_186245306.1">
    <property type="nucleotide sequence ID" value="NZ_OCTY01000002.1"/>
</dbReference>